<dbReference type="SUPFAM" id="SSF141371">
    <property type="entry name" value="PilZ domain-like"/>
    <property type="match status" value="1"/>
</dbReference>
<reference evidence="3 4" key="1">
    <citation type="submission" date="2016-10" db="EMBL/GenBank/DDBJ databases">
        <authorList>
            <person name="de Groot N.N."/>
        </authorList>
    </citation>
    <scope>NUCLEOTIDE SEQUENCE [LARGE SCALE GENOMIC DNA]</scope>
    <source>
        <strain evidence="4">KMM 9023,NRIC 0796,JCM 17311,KCTC 23692</strain>
    </source>
</reference>
<gene>
    <name evidence="3" type="ORF">SAMN04515673_103247</name>
</gene>
<dbReference type="Pfam" id="PF07238">
    <property type="entry name" value="PilZ"/>
    <property type="match status" value="1"/>
</dbReference>
<evidence type="ECO:0000256" key="1">
    <source>
        <dbReference type="SAM" id="SignalP"/>
    </source>
</evidence>
<feature type="chain" id="PRO_5011699659" evidence="1">
    <location>
        <begin position="36"/>
        <end position="342"/>
    </location>
</feature>
<dbReference type="InterPro" id="IPR009875">
    <property type="entry name" value="PilZ_domain"/>
</dbReference>
<dbReference type="STRING" id="871652.SAMN04515673_103247"/>
<dbReference type="Proteomes" id="UP000199302">
    <property type="component" value="Unassembled WGS sequence"/>
</dbReference>
<accession>A0A1I6DHA3</accession>
<dbReference type="GO" id="GO:0035438">
    <property type="term" value="F:cyclic-di-GMP binding"/>
    <property type="evidence" value="ECO:0007669"/>
    <property type="project" value="InterPro"/>
</dbReference>
<dbReference type="Gene3D" id="2.40.10.220">
    <property type="entry name" value="predicted glycosyltransferase like domains"/>
    <property type="match status" value="1"/>
</dbReference>
<evidence type="ECO:0000313" key="4">
    <source>
        <dbReference type="Proteomes" id="UP000199302"/>
    </source>
</evidence>
<feature type="signal peptide" evidence="1">
    <location>
        <begin position="1"/>
        <end position="35"/>
    </location>
</feature>
<dbReference type="AlphaFoldDB" id="A0A1I6DHA3"/>
<feature type="domain" description="PilZ" evidence="2">
    <location>
        <begin position="219"/>
        <end position="291"/>
    </location>
</feature>
<dbReference type="RefSeq" id="WP_177220468.1">
    <property type="nucleotide sequence ID" value="NZ_FOYI01000003.1"/>
</dbReference>
<keyword evidence="4" id="KW-1185">Reference proteome</keyword>
<proteinExistence type="predicted"/>
<evidence type="ECO:0000259" key="2">
    <source>
        <dbReference type="Pfam" id="PF07238"/>
    </source>
</evidence>
<organism evidence="3 4">
    <name type="scientific">Poseidonocella sedimentorum</name>
    <dbReference type="NCBI Taxonomy" id="871652"/>
    <lineage>
        <taxon>Bacteria</taxon>
        <taxon>Pseudomonadati</taxon>
        <taxon>Pseudomonadota</taxon>
        <taxon>Alphaproteobacteria</taxon>
        <taxon>Rhodobacterales</taxon>
        <taxon>Roseobacteraceae</taxon>
        <taxon>Poseidonocella</taxon>
    </lineage>
</organism>
<name>A0A1I6DHA3_9RHOB</name>
<evidence type="ECO:0000313" key="3">
    <source>
        <dbReference type="EMBL" id="SFR04806.1"/>
    </source>
</evidence>
<sequence length="342" mass="37829">MTRYPPTAWRALRPVKTARALAVLAALCLAAPAWAAGAKKPEAPAGPVNSTPACQVMDKILALDPLSHKVAVGIDHFQLIDQYRTKIEIARQSLRALPASVSVPDRERLQDHVTAHADVAETVAINGSSPAAALITSEPFLRRALQVEADHKALGCLSPSWRDRLSFLTDLFKPVQRIWAHERVRPFILWGICFSLVVWARRRQKRYQALNALPDYDAREAPRVNCSLPAQVHIEADGIPIRILDISRKGARFALSRPVELPDEIHIALPAEIRRTALLRRMRARHGAVMFLPRLTDVEFAKVLRHSDLPVASRALPPAKPPRGAALAGLLGWLPQGRRSKA</sequence>
<keyword evidence="1" id="KW-0732">Signal</keyword>
<dbReference type="EMBL" id="FOYI01000003">
    <property type="protein sequence ID" value="SFR04806.1"/>
    <property type="molecule type" value="Genomic_DNA"/>
</dbReference>
<protein>
    <submittedName>
        <fullName evidence="3">PilZ domain-containing protein</fullName>
    </submittedName>
</protein>